<name>A5BTJ1_VITVI</name>
<evidence type="ECO:0000313" key="2">
    <source>
        <dbReference type="EMBL" id="CAN63842.1"/>
    </source>
</evidence>
<dbReference type="GO" id="GO:0005956">
    <property type="term" value="C:protein kinase CK2 complex"/>
    <property type="evidence" value="ECO:0007669"/>
    <property type="project" value="InterPro"/>
</dbReference>
<dbReference type="InterPro" id="IPR009606">
    <property type="entry name" value="DEAL/Modifying_wall_lignin1/2"/>
</dbReference>
<protein>
    <submittedName>
        <fullName evidence="2">Uncharacterized protein</fullName>
    </submittedName>
</protein>
<dbReference type="Pfam" id="PF06749">
    <property type="entry name" value="DUF1218"/>
    <property type="match status" value="1"/>
</dbReference>
<accession>A5BTJ1</accession>
<dbReference type="AlphaFoldDB" id="A5BTJ1"/>
<dbReference type="ExpressionAtlas" id="A5BTJ1">
    <property type="expression patterns" value="baseline and differential"/>
</dbReference>
<dbReference type="SUPFAM" id="SSF57798">
    <property type="entry name" value="Casein kinase II beta subunit"/>
    <property type="match status" value="1"/>
</dbReference>
<dbReference type="GO" id="GO:0019887">
    <property type="term" value="F:protein kinase regulator activity"/>
    <property type="evidence" value="ECO:0007669"/>
    <property type="project" value="InterPro"/>
</dbReference>
<dbReference type="InterPro" id="IPR035991">
    <property type="entry name" value="Casein_kinase_II_beta-like"/>
</dbReference>
<feature type="region of interest" description="Disordered" evidence="1">
    <location>
        <begin position="225"/>
        <end position="244"/>
    </location>
</feature>
<proteinExistence type="predicted"/>
<gene>
    <name evidence="2" type="ORF">VITISV_021781</name>
</gene>
<dbReference type="EMBL" id="AM470569">
    <property type="protein sequence ID" value="CAN63842.1"/>
    <property type="molecule type" value="Genomic_DNA"/>
</dbReference>
<reference evidence="2" key="1">
    <citation type="journal article" date="2007" name="PLoS ONE">
        <title>The first genome sequence of an elite grapevine cultivar (Pinot noir Vitis vinifera L.): coping with a highly heterozygous genome.</title>
        <authorList>
            <person name="Velasco R."/>
            <person name="Zharkikh A."/>
            <person name="Troggio M."/>
            <person name="Cartwright D.A."/>
            <person name="Cestaro A."/>
            <person name="Pruss D."/>
            <person name="Pindo M."/>
            <person name="FitzGerald L.M."/>
            <person name="Vezzulli S."/>
            <person name="Reid J."/>
            <person name="Malacarne G."/>
            <person name="Iliev D."/>
            <person name="Coppola G."/>
            <person name="Wardell B."/>
            <person name="Micheletti D."/>
            <person name="Macalma T."/>
            <person name="Facci M."/>
            <person name="Mitchell J.T."/>
            <person name="Perazzolli M."/>
            <person name="Eldredge G."/>
            <person name="Gatto P."/>
            <person name="Oyzerski R."/>
            <person name="Moretto M."/>
            <person name="Gutin N."/>
            <person name="Stefanini M."/>
            <person name="Chen Y."/>
            <person name="Segala C."/>
            <person name="Davenport C."/>
            <person name="Dematte L."/>
            <person name="Mraz A."/>
            <person name="Battilana J."/>
            <person name="Stormo K."/>
            <person name="Costa F."/>
            <person name="Tao Q."/>
            <person name="Si-Ammour A."/>
            <person name="Harkins T."/>
            <person name="Lackey A."/>
            <person name="Perbost C."/>
            <person name="Taillon B."/>
            <person name="Stella A."/>
            <person name="Solovyev V."/>
            <person name="Fawcett J.A."/>
            <person name="Sterck L."/>
            <person name="Vandepoele K."/>
            <person name="Grando S.M."/>
            <person name="Toppo S."/>
            <person name="Moser C."/>
            <person name="Lanchbury J."/>
            <person name="Bogden R."/>
            <person name="Skolnick M."/>
            <person name="Sgaramella V."/>
            <person name="Bhatnagar S.K."/>
            <person name="Fontana P."/>
            <person name="Gutin A."/>
            <person name="Van de Peer Y."/>
            <person name="Salamini F."/>
            <person name="Viola R."/>
        </authorList>
    </citation>
    <scope>NUCLEOTIDE SEQUENCE</scope>
</reference>
<evidence type="ECO:0000256" key="1">
    <source>
        <dbReference type="SAM" id="MobiDB-lite"/>
    </source>
</evidence>
<sequence length="448" mass="51506">MVRTQTDVDYVGDRVVVEPIDVPLGTTYEQLLEMIYSGEYSRGSVGRYGGADEREDILQRVVWLLVVFWRYKRGKSGRAKGKEEDSRRRRKLPRRVTWRLESEISFWRVFWLEEQVREDIHSGDRQRREKREKQRKRASVGEFEGYGAQSAVGRLYLEICLLAGSVRNAYPIKYETIFSEDPPSCETLRKGVFGTRAAFPFFTAIPSEPYYVCYSRRQQMLEMRSPDEENGHSRSPSPIPRNDASLADEYDRFQQCPGQQLSLSSSQSGELISSRIKAAWYWRFIRGLPDNSPEVGENSAESCEISGPDSEVVVDKETELVTKAQNQRSKFQVAIDDKYWNDSLSAVHSDERNLKQTLNGQMLMAQPETMHPGSHDDFDDLYGLSNQVAHYDHAFDLILDVEFSHGDSPTEKQNEIVESVAKALWSVSFLLLIDLAKTDCHAKRARRL</sequence>
<organism evidence="2">
    <name type="scientific">Vitis vinifera</name>
    <name type="common">Grape</name>
    <dbReference type="NCBI Taxonomy" id="29760"/>
    <lineage>
        <taxon>Eukaryota</taxon>
        <taxon>Viridiplantae</taxon>
        <taxon>Streptophyta</taxon>
        <taxon>Embryophyta</taxon>
        <taxon>Tracheophyta</taxon>
        <taxon>Spermatophyta</taxon>
        <taxon>Magnoliopsida</taxon>
        <taxon>eudicotyledons</taxon>
        <taxon>Gunneridae</taxon>
        <taxon>Pentapetalae</taxon>
        <taxon>rosids</taxon>
        <taxon>Vitales</taxon>
        <taxon>Vitaceae</taxon>
        <taxon>Viteae</taxon>
        <taxon>Vitis</taxon>
    </lineage>
</organism>